<feature type="region of interest" description="Disordered" evidence="11">
    <location>
        <begin position="286"/>
        <end position="316"/>
    </location>
</feature>
<comment type="function">
    <text evidence="1">Needed for flagellar regrowth and assembly.</text>
</comment>
<dbReference type="GO" id="GO:0003774">
    <property type="term" value="F:cytoskeletal motor activity"/>
    <property type="evidence" value="ECO:0007669"/>
    <property type="project" value="InterPro"/>
</dbReference>
<evidence type="ECO:0000256" key="10">
    <source>
        <dbReference type="SAM" id="Coils"/>
    </source>
</evidence>
<dbReference type="InterPro" id="IPR000563">
    <property type="entry name" value="Flag_FliH"/>
</dbReference>
<evidence type="ECO:0000256" key="9">
    <source>
        <dbReference type="ARBA" id="ARBA00023225"/>
    </source>
</evidence>
<feature type="region of interest" description="Disordered" evidence="11">
    <location>
        <begin position="38"/>
        <end position="57"/>
    </location>
</feature>
<dbReference type="GO" id="GO:0009288">
    <property type="term" value="C:bacterial-type flagellum"/>
    <property type="evidence" value="ECO:0007669"/>
    <property type="project" value="InterPro"/>
</dbReference>
<evidence type="ECO:0000259" key="12">
    <source>
        <dbReference type="Pfam" id="PF02108"/>
    </source>
</evidence>
<dbReference type="GO" id="GO:0044781">
    <property type="term" value="P:bacterial-type flagellum organization"/>
    <property type="evidence" value="ECO:0007669"/>
    <property type="project" value="UniProtKB-KW"/>
</dbReference>
<evidence type="ECO:0000256" key="4">
    <source>
        <dbReference type="ARBA" id="ARBA00016507"/>
    </source>
</evidence>
<keyword evidence="6" id="KW-0963">Cytoplasm</keyword>
<gene>
    <name evidence="13" type="ORF">SAMN02745752_00868</name>
</gene>
<accession>A0A1K1VAJ8</accession>
<comment type="subcellular location">
    <subcellularLocation>
        <location evidence="2">Cytoplasm</location>
    </subcellularLocation>
</comment>
<dbReference type="GO" id="GO:0071973">
    <property type="term" value="P:bacterial-type flagellum-dependent cell motility"/>
    <property type="evidence" value="ECO:0007669"/>
    <property type="project" value="InterPro"/>
</dbReference>
<keyword evidence="13" id="KW-0966">Cell projection</keyword>
<dbReference type="STRING" id="1122209.SAMN02745752_00868"/>
<feature type="region of interest" description="Disordered" evidence="11">
    <location>
        <begin position="449"/>
        <end position="488"/>
    </location>
</feature>
<keyword evidence="5" id="KW-0813">Transport</keyword>
<organism evidence="13 14">
    <name type="scientific">Marinospirillum alkaliphilum DSM 21637</name>
    <dbReference type="NCBI Taxonomy" id="1122209"/>
    <lineage>
        <taxon>Bacteria</taxon>
        <taxon>Pseudomonadati</taxon>
        <taxon>Pseudomonadota</taxon>
        <taxon>Gammaproteobacteria</taxon>
        <taxon>Oceanospirillales</taxon>
        <taxon>Oceanospirillaceae</taxon>
        <taxon>Marinospirillum</taxon>
    </lineage>
</organism>
<feature type="compositionally biased region" description="Basic and acidic residues" evidence="11">
    <location>
        <begin position="477"/>
        <end position="488"/>
    </location>
</feature>
<dbReference type="InterPro" id="IPR018035">
    <property type="entry name" value="Flagellar_FliH/T3SS_HrpE"/>
</dbReference>
<comment type="similarity">
    <text evidence="3">Belongs to the FliH family.</text>
</comment>
<proteinExistence type="inferred from homology"/>
<evidence type="ECO:0000256" key="6">
    <source>
        <dbReference type="ARBA" id="ARBA00022490"/>
    </source>
</evidence>
<dbReference type="GO" id="GO:0015031">
    <property type="term" value="P:protein transport"/>
    <property type="evidence" value="ECO:0007669"/>
    <property type="project" value="UniProtKB-KW"/>
</dbReference>
<keyword evidence="8" id="KW-0653">Protein transport</keyword>
<dbReference type="AlphaFoldDB" id="A0A1K1VAJ8"/>
<evidence type="ECO:0000313" key="13">
    <source>
        <dbReference type="EMBL" id="SFX22182.1"/>
    </source>
</evidence>
<name>A0A1K1VAJ8_9GAMM</name>
<dbReference type="InterPro" id="IPR051472">
    <property type="entry name" value="T3SS_Stator/FliH"/>
</dbReference>
<dbReference type="PANTHER" id="PTHR34982">
    <property type="entry name" value="YOP PROTEINS TRANSLOCATION PROTEIN L"/>
    <property type="match status" value="1"/>
</dbReference>
<feature type="domain" description="Flagellar assembly protein FliH/Type III secretion system HrpE" evidence="12">
    <location>
        <begin position="123"/>
        <end position="247"/>
    </location>
</feature>
<reference evidence="13 14" key="1">
    <citation type="submission" date="2016-11" db="EMBL/GenBank/DDBJ databases">
        <authorList>
            <person name="Jaros S."/>
            <person name="Januszkiewicz K."/>
            <person name="Wedrychowicz H."/>
        </authorList>
    </citation>
    <scope>NUCLEOTIDE SEQUENCE [LARGE SCALE GENOMIC DNA]</scope>
    <source>
        <strain evidence="13 14">DSM 21637</strain>
    </source>
</reference>
<dbReference type="Pfam" id="PF02108">
    <property type="entry name" value="FliH"/>
    <property type="match status" value="1"/>
</dbReference>
<protein>
    <recommendedName>
        <fullName evidence="4">Flagellar assembly protein FliH</fullName>
    </recommendedName>
</protein>
<keyword evidence="14" id="KW-1185">Reference proteome</keyword>
<keyword evidence="13" id="KW-0969">Cilium</keyword>
<dbReference type="RefSeq" id="WP_072325110.1">
    <property type="nucleotide sequence ID" value="NZ_FPJW01000002.1"/>
</dbReference>
<keyword evidence="9" id="KW-1006">Bacterial flagellum protein export</keyword>
<evidence type="ECO:0000256" key="1">
    <source>
        <dbReference type="ARBA" id="ARBA00003041"/>
    </source>
</evidence>
<keyword evidence="13" id="KW-0282">Flagellum</keyword>
<feature type="coiled-coil region" evidence="10">
    <location>
        <begin position="114"/>
        <end position="159"/>
    </location>
</feature>
<evidence type="ECO:0000256" key="5">
    <source>
        <dbReference type="ARBA" id="ARBA00022448"/>
    </source>
</evidence>
<keyword evidence="7" id="KW-1005">Bacterial flagellum biogenesis</keyword>
<dbReference type="EMBL" id="FPJW01000002">
    <property type="protein sequence ID" value="SFX22182.1"/>
    <property type="molecule type" value="Genomic_DNA"/>
</dbReference>
<feature type="region of interest" description="Disordered" evidence="11">
    <location>
        <begin position="502"/>
        <end position="523"/>
    </location>
</feature>
<evidence type="ECO:0000256" key="11">
    <source>
        <dbReference type="SAM" id="MobiDB-lite"/>
    </source>
</evidence>
<evidence type="ECO:0000313" key="14">
    <source>
        <dbReference type="Proteomes" id="UP000182350"/>
    </source>
</evidence>
<evidence type="ECO:0000256" key="2">
    <source>
        <dbReference type="ARBA" id="ARBA00004496"/>
    </source>
</evidence>
<evidence type="ECO:0000256" key="3">
    <source>
        <dbReference type="ARBA" id="ARBA00006602"/>
    </source>
</evidence>
<dbReference type="PANTHER" id="PTHR34982:SF1">
    <property type="entry name" value="FLAGELLAR ASSEMBLY PROTEIN FLIH"/>
    <property type="match status" value="1"/>
</dbReference>
<dbReference type="OrthoDB" id="6415116at2"/>
<dbReference type="PRINTS" id="PR01003">
    <property type="entry name" value="FLGFLIH"/>
</dbReference>
<keyword evidence="10" id="KW-0175">Coiled coil</keyword>
<sequence length="523" mass="56987">MHNKKRIPASANIAYQRWEMPDLTGVRRRIAQRLDELKAEEEASASEAAELEEPHIPTPEEILAEREAARLEGFAEGQAQGQLQGYEDGRAQGYAEGEATGQQAGFDAGYQRGLEQARHEVDQQLARLQGLIEQLQGPVARLEHEVEEALLSLVDLVSRAILRREISLDRTFLADVLRESVAALPVGHQRLRIFIHPDDQALAEAACRDLLEDYRLVSDPAITPGGVRVETLQSLVDSTLENRYKKVIDQLLNAGYRVDDSSLKPLPDDVLPTKDTSPLESLAFTEPSTTQLRQDIPDPDHSSAVDPSDPEASSIDASAEELLSDGEEAAVMTPAATEPTRVSLQRGGVPRKLPADAGAAGAAAVPDVPEAVPQDNPAMDAALTDASSVVDEPVDDVVEPAEADEDAFFEQAFDALIQQSGNTEENVAEDGDHAEAELDAFLEGFEENLAAPSLKADSDEAASMDQLEVSEAESEMEEKAWAPESVHDDRYLEDALENAWMDDLESSLKDDELPELPPDQEQQ</sequence>
<dbReference type="Proteomes" id="UP000182350">
    <property type="component" value="Unassembled WGS sequence"/>
</dbReference>
<dbReference type="GO" id="GO:0005829">
    <property type="term" value="C:cytosol"/>
    <property type="evidence" value="ECO:0007669"/>
    <property type="project" value="TreeGrafter"/>
</dbReference>
<evidence type="ECO:0000256" key="8">
    <source>
        <dbReference type="ARBA" id="ARBA00022927"/>
    </source>
</evidence>
<evidence type="ECO:0000256" key="7">
    <source>
        <dbReference type="ARBA" id="ARBA00022795"/>
    </source>
</evidence>